<name>A0A240C8G6_SERFI</name>
<dbReference type="GO" id="GO:0016747">
    <property type="term" value="F:acyltransferase activity, transferring groups other than amino-acyl groups"/>
    <property type="evidence" value="ECO:0007669"/>
    <property type="project" value="InterPro"/>
</dbReference>
<feature type="transmembrane region" description="Helical" evidence="1">
    <location>
        <begin position="306"/>
        <end position="333"/>
    </location>
</feature>
<keyword evidence="1" id="KW-1133">Transmembrane helix</keyword>
<accession>A0A240C8G6</accession>
<dbReference type="EMBL" id="LT906479">
    <property type="protein sequence ID" value="SNW03573.1"/>
    <property type="molecule type" value="Genomic_DNA"/>
</dbReference>
<gene>
    <name evidence="3" type="ORF">SAMEA4384070_03372</name>
</gene>
<dbReference type="InterPro" id="IPR002656">
    <property type="entry name" value="Acyl_transf_3_dom"/>
</dbReference>
<proteinExistence type="predicted"/>
<feature type="transmembrane region" description="Helical" evidence="1">
    <location>
        <begin position="50"/>
        <end position="70"/>
    </location>
</feature>
<evidence type="ECO:0000256" key="1">
    <source>
        <dbReference type="SAM" id="Phobius"/>
    </source>
</evidence>
<dbReference type="GeneID" id="75028512"/>
<organism evidence="3 4">
    <name type="scientific">Serratia ficaria</name>
    <dbReference type="NCBI Taxonomy" id="61651"/>
    <lineage>
        <taxon>Bacteria</taxon>
        <taxon>Pseudomonadati</taxon>
        <taxon>Pseudomonadota</taxon>
        <taxon>Gammaproteobacteria</taxon>
        <taxon>Enterobacterales</taxon>
        <taxon>Yersiniaceae</taxon>
        <taxon>Serratia</taxon>
    </lineage>
</organism>
<evidence type="ECO:0000313" key="3">
    <source>
        <dbReference type="EMBL" id="SNW03573.1"/>
    </source>
</evidence>
<keyword evidence="3" id="KW-0808">Transferase</keyword>
<protein>
    <submittedName>
        <fullName evidence="3">Acyltransferase family</fullName>
    </submittedName>
</protein>
<dbReference type="AlphaFoldDB" id="A0A240C8G6"/>
<dbReference type="Proteomes" id="UP000215134">
    <property type="component" value="Chromosome 1"/>
</dbReference>
<dbReference type="STRING" id="1411141.GCA_001590885_01454"/>
<feature type="transmembrane region" description="Helical" evidence="1">
    <location>
        <begin position="241"/>
        <end position="260"/>
    </location>
</feature>
<dbReference type="PANTHER" id="PTHR23028">
    <property type="entry name" value="ACETYLTRANSFERASE"/>
    <property type="match status" value="1"/>
</dbReference>
<feature type="domain" description="Acyltransferase 3" evidence="2">
    <location>
        <begin position="19"/>
        <end position="361"/>
    </location>
</feature>
<dbReference type="KEGG" id="sfj:SAMEA4384070_3372"/>
<keyword evidence="1" id="KW-0812">Transmembrane</keyword>
<keyword evidence="1" id="KW-0472">Membrane</keyword>
<keyword evidence="3" id="KW-0012">Acyltransferase</keyword>
<keyword evidence="4" id="KW-1185">Reference proteome</keyword>
<dbReference type="InterPro" id="IPR050879">
    <property type="entry name" value="Acyltransferase_3"/>
</dbReference>
<sequence>MGYDSEGHSKPPVKKWSQELEGLRGLASLWVVLGHICILTNFHFPILSDPAIGVDLFILLSGYLMAKNYVERKEKEPWTDSATFKKFWLRRFFRIAPLYYVLLIFAIGFGSYFGEARDTISSFYSATQTNSSRYSDHSFLNVFTHVSFMFGLLPEFSFNTVLPDWSIGLEMQFYFLFPFIMLAVMKWGFARACFSVIALCAIAKYLLPGYFSAFPMPSMILFKLNLFIAGMFIAEAIRGKSIAYLACALVAAFVSLYLMQGNLNKMRFLAEIGMILGMAAILWPRTEGSTWANILRFPRWILTNKFSVFIGDVSYSVYLLHLLIVLPVIAYLLSNTQFAELPSAVRFVAASAIIVPVTYGIATLLYRFIEKPGIKLGKTIIGRQQAKAIAMP</sequence>
<dbReference type="RefSeq" id="WP_061795839.1">
    <property type="nucleotide sequence ID" value="NZ_CABITV010000004.1"/>
</dbReference>
<feature type="transmembrane region" description="Helical" evidence="1">
    <location>
        <begin position="174"/>
        <end position="207"/>
    </location>
</feature>
<dbReference type="OrthoDB" id="9767863at2"/>
<feature type="transmembrane region" description="Helical" evidence="1">
    <location>
        <begin position="23"/>
        <end position="44"/>
    </location>
</feature>
<dbReference type="Pfam" id="PF01757">
    <property type="entry name" value="Acyl_transf_3"/>
    <property type="match status" value="1"/>
</dbReference>
<feature type="transmembrane region" description="Helical" evidence="1">
    <location>
        <begin position="345"/>
        <end position="369"/>
    </location>
</feature>
<evidence type="ECO:0000313" key="4">
    <source>
        <dbReference type="Proteomes" id="UP000215134"/>
    </source>
</evidence>
<evidence type="ECO:0000259" key="2">
    <source>
        <dbReference type="Pfam" id="PF01757"/>
    </source>
</evidence>
<feature type="transmembrane region" description="Helical" evidence="1">
    <location>
        <begin position="91"/>
        <end position="113"/>
    </location>
</feature>
<reference evidence="3 4" key="1">
    <citation type="submission" date="2017-06" db="EMBL/GenBank/DDBJ databases">
        <authorList>
            <consortium name="Pathogen Informatics"/>
        </authorList>
    </citation>
    <scope>NUCLEOTIDE SEQUENCE [LARGE SCALE GENOMIC DNA]</scope>
    <source>
        <strain evidence="3 4">NCTC12148</strain>
    </source>
</reference>